<accession>A0A443J3T7</accession>
<keyword evidence="3" id="KW-0472">Membrane</keyword>
<feature type="transmembrane region" description="Helical" evidence="3">
    <location>
        <begin position="20"/>
        <end position="40"/>
    </location>
</feature>
<comment type="caution">
    <text evidence="4">The sequence shown here is derived from an EMBL/GenBank/DDBJ whole genome shotgun (WGS) entry which is preliminary data.</text>
</comment>
<dbReference type="AlphaFoldDB" id="A0A443J3T7"/>
<evidence type="ECO:0008006" key="6">
    <source>
        <dbReference type="Google" id="ProtNLM"/>
    </source>
</evidence>
<name>A0A443J3T7_9BACI</name>
<comment type="subcellular location">
    <subcellularLocation>
        <location evidence="1">Cell surface</location>
    </subcellularLocation>
</comment>
<proteinExistence type="predicted"/>
<evidence type="ECO:0000313" key="4">
    <source>
        <dbReference type="EMBL" id="RWR15110.1"/>
    </source>
</evidence>
<dbReference type="GO" id="GO:0030420">
    <property type="term" value="P:establishment of competence for transformation"/>
    <property type="evidence" value="ECO:0007669"/>
    <property type="project" value="UniProtKB-KW"/>
</dbReference>
<sequence length="164" mass="19409">MRKKLTVLTEQSGFTLLEAIFSIFIITVIMSLLPLMYHWFSAIDRSLSPEEDFEWNIFLIQLRDELRTADSFRSGSKERIYLLKNRISIKYERHSWNIRRQVEDKGHEVVLQNVRKFEVKEEAPMLAIHVEFLNGTKEEARFLMPPREEGSTFSVNAVPYYPSH</sequence>
<evidence type="ECO:0000256" key="2">
    <source>
        <dbReference type="ARBA" id="ARBA00023287"/>
    </source>
</evidence>
<dbReference type="PROSITE" id="PS00409">
    <property type="entry name" value="PROKAR_NTER_METHYL"/>
    <property type="match status" value="1"/>
</dbReference>
<dbReference type="Pfam" id="PF15980">
    <property type="entry name" value="ComGF"/>
    <property type="match status" value="1"/>
</dbReference>
<organism evidence="4 5">
    <name type="scientific">Siminovitchia fortis</name>
    <dbReference type="NCBI Taxonomy" id="254758"/>
    <lineage>
        <taxon>Bacteria</taxon>
        <taxon>Bacillati</taxon>
        <taxon>Bacillota</taxon>
        <taxon>Bacilli</taxon>
        <taxon>Bacillales</taxon>
        <taxon>Bacillaceae</taxon>
        <taxon>Siminovitchia</taxon>
    </lineage>
</organism>
<dbReference type="OrthoDB" id="2361316at2"/>
<dbReference type="EMBL" id="QYTU02000001">
    <property type="protein sequence ID" value="RWR15110.1"/>
    <property type="molecule type" value="Genomic_DNA"/>
</dbReference>
<keyword evidence="2" id="KW-0178">Competence</keyword>
<evidence type="ECO:0000313" key="5">
    <source>
        <dbReference type="Proteomes" id="UP000273811"/>
    </source>
</evidence>
<keyword evidence="3" id="KW-0812">Transmembrane</keyword>
<evidence type="ECO:0000256" key="1">
    <source>
        <dbReference type="ARBA" id="ARBA00004241"/>
    </source>
</evidence>
<keyword evidence="5" id="KW-1185">Reference proteome</keyword>
<keyword evidence="3" id="KW-1133">Transmembrane helix</keyword>
<dbReference type="InterPro" id="IPR016977">
    <property type="entry name" value="ComGF"/>
</dbReference>
<dbReference type="RefSeq" id="WP_120068454.1">
    <property type="nucleotide sequence ID" value="NZ_CP126113.1"/>
</dbReference>
<dbReference type="Proteomes" id="UP000273811">
    <property type="component" value="Unassembled WGS sequence"/>
</dbReference>
<evidence type="ECO:0000256" key="3">
    <source>
        <dbReference type="SAM" id="Phobius"/>
    </source>
</evidence>
<protein>
    <recommendedName>
        <fullName evidence="6">Competence protein ComGF</fullName>
    </recommendedName>
</protein>
<dbReference type="Pfam" id="PF07963">
    <property type="entry name" value="N_methyl"/>
    <property type="match status" value="1"/>
</dbReference>
<dbReference type="InterPro" id="IPR012902">
    <property type="entry name" value="N_methyl_site"/>
</dbReference>
<gene>
    <name evidence="4" type="ORF">D4N35_000780</name>
</gene>
<dbReference type="GO" id="GO:0009986">
    <property type="term" value="C:cell surface"/>
    <property type="evidence" value="ECO:0007669"/>
    <property type="project" value="UniProtKB-SubCell"/>
</dbReference>
<dbReference type="NCBIfam" id="NF041002">
    <property type="entry name" value="pilin_ComGF"/>
    <property type="match status" value="1"/>
</dbReference>
<reference evidence="4" key="1">
    <citation type="submission" date="2018-12" db="EMBL/GenBank/DDBJ databases">
        <authorList>
            <person name="Sun L."/>
            <person name="Chen Z."/>
        </authorList>
    </citation>
    <scope>NUCLEOTIDE SEQUENCE [LARGE SCALE GENOMIC DNA]</scope>
    <source>
        <strain evidence="4">DSM 16012</strain>
    </source>
</reference>